<dbReference type="GO" id="GO:0005634">
    <property type="term" value="C:nucleus"/>
    <property type="evidence" value="ECO:0007669"/>
    <property type="project" value="UniProtKB-SubCell"/>
</dbReference>
<feature type="compositionally biased region" description="Polar residues" evidence="15">
    <location>
        <begin position="164"/>
        <end position="176"/>
    </location>
</feature>
<evidence type="ECO:0000256" key="14">
    <source>
        <dbReference type="PROSITE-ProRule" id="PRU00023"/>
    </source>
</evidence>
<dbReference type="Pfam" id="PF03859">
    <property type="entry name" value="CG-1"/>
    <property type="match status" value="1"/>
</dbReference>
<evidence type="ECO:0000256" key="8">
    <source>
        <dbReference type="ARBA" id="ARBA00023043"/>
    </source>
</evidence>
<dbReference type="PROSITE" id="PS50096">
    <property type="entry name" value="IQ"/>
    <property type="match status" value="3"/>
</dbReference>
<dbReference type="InterPro" id="IPR002110">
    <property type="entry name" value="Ankyrin_rpt"/>
</dbReference>
<keyword evidence="6" id="KW-0112">Calmodulin-binding</keyword>
<dbReference type="Gene3D" id="1.25.40.20">
    <property type="entry name" value="Ankyrin repeat-containing domain"/>
    <property type="match status" value="1"/>
</dbReference>
<name>A0A1D1Z014_9ARAE</name>
<reference evidence="17" key="1">
    <citation type="submission" date="2015-07" db="EMBL/GenBank/DDBJ databases">
        <title>Transcriptome Assembly of Anthurium amnicola.</title>
        <authorList>
            <person name="Suzuki J."/>
        </authorList>
    </citation>
    <scope>NUCLEOTIDE SEQUENCE</scope>
</reference>
<feature type="domain" description="CG-1" evidence="16">
    <location>
        <begin position="6"/>
        <end position="132"/>
    </location>
</feature>
<evidence type="ECO:0000256" key="7">
    <source>
        <dbReference type="ARBA" id="ARBA00023015"/>
    </source>
</evidence>
<dbReference type="PANTHER" id="PTHR23335">
    <property type="entry name" value="CALMODULIN-BINDING TRANSCRIPTION ACTIVATOR CAMTA"/>
    <property type="match status" value="1"/>
</dbReference>
<dbReference type="PROSITE" id="PS51437">
    <property type="entry name" value="CG_1"/>
    <property type="match status" value="1"/>
</dbReference>
<dbReference type="GO" id="GO:0005516">
    <property type="term" value="F:calmodulin binding"/>
    <property type="evidence" value="ECO:0007669"/>
    <property type="project" value="UniProtKB-KW"/>
</dbReference>
<evidence type="ECO:0000256" key="3">
    <source>
        <dbReference type="ARBA" id="ARBA00022553"/>
    </source>
</evidence>
<evidence type="ECO:0000256" key="11">
    <source>
        <dbReference type="ARBA" id="ARBA00023159"/>
    </source>
</evidence>
<dbReference type="GO" id="GO:0003690">
    <property type="term" value="F:double-stranded DNA binding"/>
    <property type="evidence" value="ECO:0007669"/>
    <property type="project" value="TreeGrafter"/>
</dbReference>
<keyword evidence="11" id="KW-0010">Activator</keyword>
<keyword evidence="10" id="KW-0238">DNA-binding</keyword>
<keyword evidence="4" id="KW-0677">Repeat</keyword>
<gene>
    <name evidence="17" type="primary">CMTA1_0</name>
    <name evidence="17" type="ORF">g.57849</name>
</gene>
<dbReference type="GO" id="GO:0009409">
    <property type="term" value="P:response to cold"/>
    <property type="evidence" value="ECO:0007669"/>
    <property type="project" value="UniProtKB-ARBA"/>
</dbReference>
<dbReference type="FunFam" id="2.60.40.10:FF:000314">
    <property type="entry name" value="Calmodulin-binding transcription activator 2"/>
    <property type="match status" value="1"/>
</dbReference>
<dbReference type="InterPro" id="IPR027417">
    <property type="entry name" value="P-loop_NTPase"/>
</dbReference>
<evidence type="ECO:0000259" key="16">
    <source>
        <dbReference type="PROSITE" id="PS51437"/>
    </source>
</evidence>
<dbReference type="Pfam" id="PF00612">
    <property type="entry name" value="IQ"/>
    <property type="match status" value="2"/>
</dbReference>
<dbReference type="SMART" id="SM00015">
    <property type="entry name" value="IQ"/>
    <property type="match status" value="3"/>
</dbReference>
<dbReference type="SUPFAM" id="SSF81296">
    <property type="entry name" value="E set domains"/>
    <property type="match status" value="1"/>
</dbReference>
<dbReference type="PROSITE" id="PS50297">
    <property type="entry name" value="ANK_REP_REGION"/>
    <property type="match status" value="1"/>
</dbReference>
<proteinExistence type="inferred from homology"/>
<keyword evidence="13" id="KW-0539">Nucleus</keyword>
<dbReference type="SUPFAM" id="SSF48403">
    <property type="entry name" value="Ankyrin repeat"/>
    <property type="match status" value="1"/>
</dbReference>
<evidence type="ECO:0000256" key="12">
    <source>
        <dbReference type="ARBA" id="ARBA00023163"/>
    </source>
</evidence>
<dbReference type="InterPro" id="IPR013783">
    <property type="entry name" value="Ig-like_fold"/>
</dbReference>
<dbReference type="FunFam" id="1.20.5.190:FF:000003">
    <property type="entry name" value="Calmodulin-binding transcription activator 2"/>
    <property type="match status" value="1"/>
</dbReference>
<dbReference type="Gene3D" id="1.20.5.190">
    <property type="match status" value="1"/>
</dbReference>
<dbReference type="InterPro" id="IPR014756">
    <property type="entry name" value="Ig_E-set"/>
</dbReference>
<evidence type="ECO:0000256" key="15">
    <source>
        <dbReference type="SAM" id="MobiDB-lite"/>
    </source>
</evidence>
<dbReference type="SUPFAM" id="SSF52540">
    <property type="entry name" value="P-loop containing nucleoside triphosphate hydrolases"/>
    <property type="match status" value="1"/>
</dbReference>
<evidence type="ECO:0000256" key="13">
    <source>
        <dbReference type="ARBA" id="ARBA00023242"/>
    </source>
</evidence>
<dbReference type="InterPro" id="IPR002909">
    <property type="entry name" value="IPT_dom"/>
</dbReference>
<dbReference type="SMART" id="SM01076">
    <property type="entry name" value="CG-1"/>
    <property type="match status" value="1"/>
</dbReference>
<comment type="similarity">
    <text evidence="2">Belongs to the CAMTA family.</text>
</comment>
<dbReference type="InterPro" id="IPR005559">
    <property type="entry name" value="CG-1_dom"/>
</dbReference>
<dbReference type="InterPro" id="IPR036770">
    <property type="entry name" value="Ankyrin_rpt-contain_sf"/>
</dbReference>
<evidence type="ECO:0000256" key="5">
    <source>
        <dbReference type="ARBA" id="ARBA00022837"/>
    </source>
</evidence>
<feature type="region of interest" description="Disordered" evidence="15">
    <location>
        <begin position="164"/>
        <end position="184"/>
    </location>
</feature>
<dbReference type="PROSITE" id="PS50088">
    <property type="entry name" value="ANK_REPEAT"/>
    <property type="match status" value="1"/>
</dbReference>
<dbReference type="EMBL" id="GDJX01007715">
    <property type="protein sequence ID" value="JAT60221.1"/>
    <property type="molecule type" value="Transcribed_RNA"/>
</dbReference>
<organism evidence="17">
    <name type="scientific">Anthurium amnicola</name>
    <dbReference type="NCBI Taxonomy" id="1678845"/>
    <lineage>
        <taxon>Eukaryota</taxon>
        <taxon>Viridiplantae</taxon>
        <taxon>Streptophyta</taxon>
        <taxon>Embryophyta</taxon>
        <taxon>Tracheophyta</taxon>
        <taxon>Spermatophyta</taxon>
        <taxon>Magnoliopsida</taxon>
        <taxon>Liliopsida</taxon>
        <taxon>Araceae</taxon>
        <taxon>Pothoideae</taxon>
        <taxon>Potheae</taxon>
        <taxon>Anthurium</taxon>
    </lineage>
</organism>
<evidence type="ECO:0000256" key="9">
    <source>
        <dbReference type="ARBA" id="ARBA00023054"/>
    </source>
</evidence>
<evidence type="ECO:0000256" key="10">
    <source>
        <dbReference type="ARBA" id="ARBA00023125"/>
    </source>
</evidence>
<dbReference type="SMART" id="SM00248">
    <property type="entry name" value="ANK"/>
    <property type="match status" value="2"/>
</dbReference>
<feature type="repeat" description="ANK" evidence="14">
    <location>
        <begin position="690"/>
        <end position="722"/>
    </location>
</feature>
<keyword evidence="5" id="KW-0106">Calcium</keyword>
<dbReference type="PANTHER" id="PTHR23335:SF0">
    <property type="entry name" value="CALMODULIN-BINDING TRANSCRIPTION ACTIVATOR 2-LIKE ISOFORM X1"/>
    <property type="match status" value="1"/>
</dbReference>
<keyword evidence="8 14" id="KW-0040">ANK repeat</keyword>
<dbReference type="CDD" id="cd00102">
    <property type="entry name" value="IPT"/>
    <property type="match status" value="1"/>
</dbReference>
<dbReference type="Pfam" id="PF12796">
    <property type="entry name" value="Ank_2"/>
    <property type="match status" value="1"/>
</dbReference>
<evidence type="ECO:0000256" key="2">
    <source>
        <dbReference type="ARBA" id="ARBA00008267"/>
    </source>
</evidence>
<dbReference type="InterPro" id="IPR000048">
    <property type="entry name" value="IQ_motif_EF-hand-BS"/>
</dbReference>
<dbReference type="Pfam" id="PF01833">
    <property type="entry name" value="TIG"/>
    <property type="match status" value="1"/>
</dbReference>
<keyword evidence="9" id="KW-0175">Coiled coil</keyword>
<dbReference type="AlphaFoldDB" id="A0A1D1Z014"/>
<evidence type="ECO:0000313" key="17">
    <source>
        <dbReference type="EMBL" id="JAT60221.1"/>
    </source>
</evidence>
<keyword evidence="7" id="KW-0805">Transcription regulation</keyword>
<dbReference type="Gene3D" id="2.60.40.10">
    <property type="entry name" value="Immunoglobulins"/>
    <property type="match status" value="1"/>
</dbReference>
<evidence type="ECO:0000256" key="6">
    <source>
        <dbReference type="ARBA" id="ARBA00022860"/>
    </source>
</evidence>
<sequence length="1016" mass="113380">MSHLDIAQILAEAKSRWLRPSEVCEIIRNFQKFHLTPDPPYKPSGGSLFLFDRKALRYFRKDGHRWRKKKDGKTVREAHEKLKSGSVDVLHCYYAHGEDNENFQRRSYWMLDGQLEHIVLVHYREVNEGSKQGFPHPLSSESGIQTHSWGAQTTVAAQSSYTSSPSTVAWNGQAPSSEFDDVDSGEDFNTSLTVSIPGSDFQISSIPANNAVDQSVSLCGPSTSHPYAEGSIDVASLSARYNPFFTSNVVSGNLLSSKGQETNYEASHEIDFCNSREHVDVSSCVRGSSHANSSHIYAGTSSDASDTKYGVERKFQVLPDTYFQRLAGEDGRLFEGVQKIETAGYSCHPDDKHTSNDVHHLYLAPKDQLIKNANEDSLETNADQLDRLKKLDSFGRWMNKEIGRDCDESLMATDSSNYWNALDTQNNDKEVSSLSRHMQLDIDSLGPSLSQEQLFSILDFSPDWAYSGSETKVLISGTFLGGVKSTSIKWCCMFGEIEVSAEVLTGNVLRCRAPTHTPGRVPFYITCSNRLACSEIREFEYREKYSGDLTLALKSGLKDEMHIQIQFAKMLALGVDRKKVSCSVEKCPKCSLKKELFPMLHDDKIEWDKIEKDSETLGYYGNPRDALIQKLLKSKLYEWLICKSHEDGKGPNVLDEEGQGVIHLAAALGYEWAMRPVIVAGVSPSFRDARGRTALHWAAYFGREETVATLVRLGTAPGAVEDPTRKFPEGRTAADLASSRGQKGIAGYLAEAYLQCQLSSLALKESVMDSVSATLAAEKAIETVENHSTVTLDGDKGEQLSLRGSLAAVRNSAQAAARIQAAFRVHSFRQRQLSESNDEDSAITSEEMLVSALNNKPQKIVHFNDSLHMAAVKIQQKYRGWKGRKEFLKIRNRIVKIQAYVRGHQVRKQYKKIIWSVGIVEKVILRWRRKGTGLRGFRAENASGGQVNTGKMDEYDFLRLGRKQVVAGVERALASVQSMVRYSEARGQYMRLVASSKNEGGCEDKTSDQVRISDEN</sequence>
<keyword evidence="12" id="KW-0804">Transcription</keyword>
<dbReference type="GO" id="GO:0003712">
    <property type="term" value="F:transcription coregulator activity"/>
    <property type="evidence" value="ECO:0007669"/>
    <property type="project" value="TreeGrafter"/>
</dbReference>
<comment type="subcellular location">
    <subcellularLocation>
        <location evidence="1">Nucleus</location>
    </subcellularLocation>
</comment>
<protein>
    <submittedName>
        <fullName evidence="17">Calmodulin-binding transcription activator 1</fullName>
    </submittedName>
</protein>
<accession>A0A1D1Z014</accession>
<evidence type="ECO:0000256" key="4">
    <source>
        <dbReference type="ARBA" id="ARBA00022737"/>
    </source>
</evidence>
<dbReference type="GO" id="GO:0006357">
    <property type="term" value="P:regulation of transcription by RNA polymerase II"/>
    <property type="evidence" value="ECO:0007669"/>
    <property type="project" value="TreeGrafter"/>
</dbReference>
<evidence type="ECO:0000256" key="1">
    <source>
        <dbReference type="ARBA" id="ARBA00004123"/>
    </source>
</evidence>
<keyword evidence="3" id="KW-0597">Phosphoprotein</keyword>